<evidence type="ECO:0000313" key="2">
    <source>
        <dbReference type="Proteomes" id="UP000789901"/>
    </source>
</evidence>
<reference evidence="1 2" key="1">
    <citation type="submission" date="2021-06" db="EMBL/GenBank/DDBJ databases">
        <authorList>
            <person name="Kallberg Y."/>
            <person name="Tangrot J."/>
            <person name="Rosling A."/>
        </authorList>
    </citation>
    <scope>NUCLEOTIDE SEQUENCE [LARGE SCALE GENOMIC DNA]</scope>
    <source>
        <strain evidence="1 2">120-4 pot B 10/14</strain>
    </source>
</reference>
<keyword evidence="2" id="KW-1185">Reference proteome</keyword>
<sequence length="133" mass="15573">MSKFYNLAKFHTCKSDKKNYFEGWYVKIEEYDSSLIKIEDNIFTEDNIILNLYRKRLKKLSGDDVCYFSTVANANYFDRSDIYLNNIRISAKIELKEVKLIDKPIMGIFKFISGYIGCNHGLIALRMTANIDI</sequence>
<comment type="caution">
    <text evidence="1">The sequence shown here is derived from an EMBL/GenBank/DDBJ whole genome shotgun (WGS) entry which is preliminary data.</text>
</comment>
<name>A0ABM8W095_GIGMA</name>
<organism evidence="1 2">
    <name type="scientific">Gigaspora margarita</name>
    <dbReference type="NCBI Taxonomy" id="4874"/>
    <lineage>
        <taxon>Eukaryota</taxon>
        <taxon>Fungi</taxon>
        <taxon>Fungi incertae sedis</taxon>
        <taxon>Mucoromycota</taxon>
        <taxon>Glomeromycotina</taxon>
        <taxon>Glomeromycetes</taxon>
        <taxon>Diversisporales</taxon>
        <taxon>Gigasporaceae</taxon>
        <taxon>Gigaspora</taxon>
    </lineage>
</organism>
<accession>A0ABM8W095</accession>
<evidence type="ECO:0000313" key="1">
    <source>
        <dbReference type="EMBL" id="CAG8491856.1"/>
    </source>
</evidence>
<gene>
    <name evidence="1" type="ORF">GMARGA_LOCUS1758</name>
</gene>
<protein>
    <submittedName>
        <fullName evidence="1">28918_t:CDS:1</fullName>
    </submittedName>
</protein>
<dbReference type="Proteomes" id="UP000789901">
    <property type="component" value="Unassembled WGS sequence"/>
</dbReference>
<proteinExistence type="predicted"/>
<dbReference type="EMBL" id="CAJVQB010000487">
    <property type="protein sequence ID" value="CAG8491856.1"/>
    <property type="molecule type" value="Genomic_DNA"/>
</dbReference>